<dbReference type="AlphaFoldDB" id="A0A512I9J7"/>
<organism evidence="2 3">
    <name type="scientific">Kocuria turfanensis</name>
    <dbReference type="NCBI Taxonomy" id="388357"/>
    <lineage>
        <taxon>Bacteria</taxon>
        <taxon>Bacillati</taxon>
        <taxon>Actinomycetota</taxon>
        <taxon>Actinomycetes</taxon>
        <taxon>Micrococcales</taxon>
        <taxon>Micrococcaceae</taxon>
        <taxon>Kocuria</taxon>
    </lineage>
</organism>
<sequence>MSRSSRCSSAVRGGRADPGTGPGEPYGSRVMAVPPGAREVLTAEPTAPGPDGHGSTRAVTPDTPARARGVGWTGRHRRRDRSSVVRDSAPTDEPGAAET</sequence>
<evidence type="ECO:0000313" key="2">
    <source>
        <dbReference type="EMBL" id="GEO94376.1"/>
    </source>
</evidence>
<dbReference type="EMBL" id="BJZS01000016">
    <property type="protein sequence ID" value="GEO94376.1"/>
    <property type="molecule type" value="Genomic_DNA"/>
</dbReference>
<protein>
    <submittedName>
        <fullName evidence="2">Uncharacterized protein</fullName>
    </submittedName>
</protein>
<keyword evidence="3" id="KW-1185">Reference proteome</keyword>
<accession>A0A512I9J7</accession>
<name>A0A512I9J7_9MICC</name>
<comment type="caution">
    <text evidence="2">The sequence shown here is derived from an EMBL/GenBank/DDBJ whole genome shotgun (WGS) entry which is preliminary data.</text>
</comment>
<evidence type="ECO:0000256" key="1">
    <source>
        <dbReference type="SAM" id="MobiDB-lite"/>
    </source>
</evidence>
<evidence type="ECO:0000313" key="3">
    <source>
        <dbReference type="Proteomes" id="UP000321103"/>
    </source>
</evidence>
<gene>
    <name evidence="2" type="ORF">KTU01_04990</name>
</gene>
<dbReference type="Proteomes" id="UP000321103">
    <property type="component" value="Unassembled WGS sequence"/>
</dbReference>
<reference evidence="2 3" key="1">
    <citation type="submission" date="2019-07" db="EMBL/GenBank/DDBJ databases">
        <title>Whole genome shotgun sequence of Kocuria turfanensis NBRC 107627.</title>
        <authorList>
            <person name="Hosoyama A."/>
            <person name="Uohara A."/>
            <person name="Ohji S."/>
            <person name="Ichikawa N."/>
        </authorList>
    </citation>
    <scope>NUCLEOTIDE SEQUENCE [LARGE SCALE GENOMIC DNA]</scope>
    <source>
        <strain evidence="2 3">NBRC 107627</strain>
    </source>
</reference>
<feature type="region of interest" description="Disordered" evidence="1">
    <location>
        <begin position="1"/>
        <end position="99"/>
    </location>
</feature>
<proteinExistence type="predicted"/>